<evidence type="ECO:0000313" key="5">
    <source>
        <dbReference type="Proteomes" id="UP000306740"/>
    </source>
</evidence>
<dbReference type="SUPFAM" id="SSF55961">
    <property type="entry name" value="Bet v1-like"/>
    <property type="match status" value="1"/>
</dbReference>
<dbReference type="Proteomes" id="UP000306740">
    <property type="component" value="Unassembled WGS sequence"/>
</dbReference>
<evidence type="ECO:0000313" key="4">
    <source>
        <dbReference type="EMBL" id="TNC48251.1"/>
    </source>
</evidence>
<accession>A0A5C4MWH8</accession>
<dbReference type="Gene3D" id="3.30.530.20">
    <property type="match status" value="1"/>
</dbReference>
<name>A0A5C4MWH8_9ACTN</name>
<sequence>MSENESTTEDLALRMSRWLPATPDEAFDAYTDAEKQKTWYSILDEEPGIVEIDVDLRVGGTQTAVWGPSRDQLFREVQTFVEIDRPHRLVTDSTGSDPSGVEMTTHIEVTFEPDGDGTLMTVVQSGFPMPEVRDFFTSEVWVGAFLRIEAFLRTPAARLSSRG</sequence>
<dbReference type="EMBL" id="VDFR01000038">
    <property type="protein sequence ID" value="TNC48251.1"/>
    <property type="molecule type" value="Genomic_DNA"/>
</dbReference>
<dbReference type="OrthoDB" id="9803476at2"/>
<dbReference type="InterPro" id="IPR023393">
    <property type="entry name" value="START-like_dom_sf"/>
</dbReference>
<comment type="caution">
    <text evidence="4">The sequence shown here is derived from an EMBL/GenBank/DDBJ whole genome shotgun (WGS) entry which is preliminary data.</text>
</comment>
<organism evidence="4 5">
    <name type="scientific">Mumia zhuanghuii</name>
    <dbReference type="NCBI Taxonomy" id="2585211"/>
    <lineage>
        <taxon>Bacteria</taxon>
        <taxon>Bacillati</taxon>
        <taxon>Actinomycetota</taxon>
        <taxon>Actinomycetes</taxon>
        <taxon>Propionibacteriales</taxon>
        <taxon>Nocardioidaceae</taxon>
        <taxon>Mumia</taxon>
    </lineage>
</organism>
<evidence type="ECO:0000256" key="1">
    <source>
        <dbReference type="ARBA" id="ARBA00006817"/>
    </source>
</evidence>
<protein>
    <submittedName>
        <fullName evidence="4">SRPBCC domain-containing protein</fullName>
    </submittedName>
</protein>
<reference evidence="4 5" key="1">
    <citation type="submission" date="2019-05" db="EMBL/GenBank/DDBJ databases">
        <title>Mumia sp. nov., isolated from the intestinal contents of plateau pika (Ochotona curzoniae) in the Qinghai-Tibet plateau of China.</title>
        <authorList>
            <person name="Tian Z."/>
        </authorList>
    </citation>
    <scope>NUCLEOTIDE SEQUENCE [LARGE SCALE GENOMIC DNA]</scope>
    <source>
        <strain evidence="5">527</strain>
        <strain evidence="4">Z527</strain>
    </source>
</reference>
<evidence type="ECO:0000259" key="2">
    <source>
        <dbReference type="Pfam" id="PF08327"/>
    </source>
</evidence>
<dbReference type="AlphaFoldDB" id="A0A5C4MWH8"/>
<dbReference type="Pfam" id="PF08327">
    <property type="entry name" value="AHSA1"/>
    <property type="match status" value="1"/>
</dbReference>
<gene>
    <name evidence="4" type="ORF">FHE65_07865</name>
    <name evidence="3" type="ORF">FHE65_16605</name>
</gene>
<dbReference type="EMBL" id="VDFR01000072">
    <property type="protein sequence ID" value="TNC44668.1"/>
    <property type="molecule type" value="Genomic_DNA"/>
</dbReference>
<feature type="domain" description="Activator of Hsp90 ATPase homologue 1/2-like C-terminal" evidence="2">
    <location>
        <begin position="21"/>
        <end position="151"/>
    </location>
</feature>
<proteinExistence type="inferred from homology"/>
<dbReference type="CDD" id="cd07814">
    <property type="entry name" value="SRPBCC_CalC_Aha1-like"/>
    <property type="match status" value="1"/>
</dbReference>
<dbReference type="InterPro" id="IPR013538">
    <property type="entry name" value="ASHA1/2-like_C"/>
</dbReference>
<comment type="similarity">
    <text evidence="1">Belongs to the AHA1 family.</text>
</comment>
<evidence type="ECO:0000313" key="3">
    <source>
        <dbReference type="EMBL" id="TNC44668.1"/>
    </source>
</evidence>
<dbReference type="RefSeq" id="WP_139085907.1">
    <property type="nucleotide sequence ID" value="NZ_VDFR01000038.1"/>
</dbReference>